<dbReference type="AlphaFoldDB" id="G0SC57"/>
<feature type="compositionally biased region" description="Basic and acidic residues" evidence="1">
    <location>
        <begin position="105"/>
        <end position="117"/>
    </location>
</feature>
<feature type="compositionally biased region" description="Polar residues" evidence="1">
    <location>
        <begin position="140"/>
        <end position="159"/>
    </location>
</feature>
<feature type="compositionally biased region" description="Basic and acidic residues" evidence="1">
    <location>
        <begin position="16"/>
        <end position="28"/>
    </location>
</feature>
<gene>
    <name evidence="2" type="ORF">CTHT_0056010</name>
</gene>
<feature type="compositionally biased region" description="Polar residues" evidence="1">
    <location>
        <begin position="336"/>
        <end position="348"/>
    </location>
</feature>
<dbReference type="Proteomes" id="UP000008066">
    <property type="component" value="Unassembled WGS sequence"/>
</dbReference>
<dbReference type="OrthoDB" id="4579890at2759"/>
<dbReference type="EMBL" id="GL988045">
    <property type="protein sequence ID" value="EGS18983.1"/>
    <property type="molecule type" value="Genomic_DNA"/>
</dbReference>
<evidence type="ECO:0000256" key="1">
    <source>
        <dbReference type="SAM" id="MobiDB-lite"/>
    </source>
</evidence>
<accession>G0SC57</accession>
<sequence length="603" mass="66573">MGVITPTPKLPIRSKPLPDGHDDPSSHDEAEEILPETHISPTASSRKTKSLEVKPKSRLEEQNSESKLVGSEGNDIFDLSDITESDGSERPRKRQAQEQTNQEHSTTDKVSVRDRDGNTIATNRPRRRPKVLKDPMVLETLNQPEIKPTTNQVEPSNPKSKTDVGHRSPKMKLKAEAEWVSKKSSGVVSDFLTDLPPFALQSSEADQRRSTSAFMNQFEPLLPKQKLASSPPILHTQVHKEIITTDTGENGDHGNECSTSPLLVDQDPAHTDSKCPAVACLGNQPTHRAAAGSSAEKPDIKAAVLPSIHLDNSSNTIRRSSERLSKDPVAIKNDAVRSNAQPQDTSPLPNLKDPSATDALAPEEMWRRAIDDDSPPLVLQRLTTPKEEIVRDIAAEYEQNALRMIDNMSSRHWDEKEDMYNLLQQASRKALSIVVDAAFDIRTFTNRLQEVDLSQTTSILSKSGLADKLGVATRSFYQKVKHHTETGSIHDLMPDDFNPVSDSESQSEVLDALATTYRLRLFDAMQHSDNQDPDSAQSMVKEVNDFIEKCLAGDIKKAARPEAKQKPKPATPLTIDEELEAALNSAMVKKHHEADKLSAVGSS</sequence>
<feature type="compositionally biased region" description="Basic and acidic residues" evidence="1">
    <location>
        <begin position="49"/>
        <end position="61"/>
    </location>
</feature>
<reference evidence="2 3" key="1">
    <citation type="journal article" date="2011" name="Cell">
        <title>Insight into structure and assembly of the nuclear pore complex by utilizing the genome of a eukaryotic thermophile.</title>
        <authorList>
            <person name="Amlacher S."/>
            <person name="Sarges P."/>
            <person name="Flemming D."/>
            <person name="van Noort V."/>
            <person name="Kunze R."/>
            <person name="Devos D.P."/>
            <person name="Arumugam M."/>
            <person name="Bork P."/>
            <person name="Hurt E."/>
        </authorList>
    </citation>
    <scope>NUCLEOTIDE SEQUENCE [LARGE SCALE GENOMIC DNA]</scope>
    <source>
        <strain evidence="3">DSM 1495 / CBS 144.50 / IMI 039719</strain>
    </source>
</reference>
<dbReference type="OMA" id="DTAIMIN"/>
<dbReference type="HOGENOM" id="CLU_452693_0_0_1"/>
<proteinExistence type="predicted"/>
<evidence type="ECO:0000313" key="2">
    <source>
        <dbReference type="EMBL" id="EGS18983.1"/>
    </source>
</evidence>
<feature type="region of interest" description="Disordered" evidence="1">
    <location>
        <begin position="1"/>
        <end position="177"/>
    </location>
</feature>
<feature type="region of interest" description="Disordered" evidence="1">
    <location>
        <begin position="314"/>
        <end position="356"/>
    </location>
</feature>
<dbReference type="RefSeq" id="XP_006695928.1">
    <property type="nucleotide sequence ID" value="XM_006695865.1"/>
</dbReference>
<evidence type="ECO:0000313" key="3">
    <source>
        <dbReference type="Proteomes" id="UP000008066"/>
    </source>
</evidence>
<dbReference type="eggNOG" id="ENOG502RMY0">
    <property type="taxonomic scope" value="Eukaryota"/>
</dbReference>
<keyword evidence="3" id="KW-1185">Reference proteome</keyword>
<dbReference type="KEGG" id="cthr:CTHT_0056010"/>
<name>G0SC57_CHATD</name>
<protein>
    <submittedName>
        <fullName evidence="2">Uncharacterized protein</fullName>
    </submittedName>
</protein>
<organism evidence="3">
    <name type="scientific">Chaetomium thermophilum (strain DSM 1495 / CBS 144.50 / IMI 039719)</name>
    <name type="common">Thermochaetoides thermophila</name>
    <dbReference type="NCBI Taxonomy" id="759272"/>
    <lineage>
        <taxon>Eukaryota</taxon>
        <taxon>Fungi</taxon>
        <taxon>Dikarya</taxon>
        <taxon>Ascomycota</taxon>
        <taxon>Pezizomycotina</taxon>
        <taxon>Sordariomycetes</taxon>
        <taxon>Sordariomycetidae</taxon>
        <taxon>Sordariales</taxon>
        <taxon>Chaetomiaceae</taxon>
        <taxon>Thermochaetoides</taxon>
    </lineage>
</organism>
<dbReference type="GeneID" id="18259639"/>